<keyword evidence="1" id="KW-1133">Transmembrane helix</keyword>
<feature type="transmembrane region" description="Helical" evidence="1">
    <location>
        <begin position="12"/>
        <end position="31"/>
    </location>
</feature>
<organism evidence="2 3">
    <name type="scientific">Hydrogenophaga pseudoflava</name>
    <name type="common">Pseudomonas carboxydoflava</name>
    <dbReference type="NCBI Taxonomy" id="47421"/>
    <lineage>
        <taxon>Bacteria</taxon>
        <taxon>Pseudomonadati</taxon>
        <taxon>Pseudomonadota</taxon>
        <taxon>Betaproteobacteria</taxon>
        <taxon>Burkholderiales</taxon>
        <taxon>Comamonadaceae</taxon>
        <taxon>Hydrogenophaga</taxon>
    </lineage>
</organism>
<dbReference type="KEGG" id="hpse:HPF_21590"/>
<keyword evidence="1" id="KW-0472">Membrane</keyword>
<proteinExistence type="predicted"/>
<evidence type="ECO:0000313" key="3">
    <source>
        <dbReference type="Proteomes" id="UP000293912"/>
    </source>
</evidence>
<accession>A0A4V1AC56</accession>
<dbReference type="Proteomes" id="UP000293912">
    <property type="component" value="Chromosome"/>
</dbReference>
<sequence>MPVWLQSEGAWIALGVSALFIIAGVVMHRVIKKVLQTPRPEESQKHE</sequence>
<dbReference type="EMBL" id="CP037867">
    <property type="protein sequence ID" value="QBM30293.1"/>
    <property type="molecule type" value="Genomic_DNA"/>
</dbReference>
<dbReference type="RefSeq" id="WP_157576303.1">
    <property type="nucleotide sequence ID" value="NZ_CP037867.1"/>
</dbReference>
<keyword evidence="1" id="KW-0812">Transmembrane</keyword>
<evidence type="ECO:0000313" key="2">
    <source>
        <dbReference type="EMBL" id="QBM30293.1"/>
    </source>
</evidence>
<reference evidence="2 3" key="1">
    <citation type="submission" date="2019-03" db="EMBL/GenBank/DDBJ databases">
        <authorList>
            <person name="Sebastian G."/>
            <person name="Baumann P."/>
            <person name="Ruckert C."/>
            <person name="Kalinowski J."/>
            <person name="Nebel B."/>
            <person name="Takors R."/>
            <person name="Blombach B."/>
        </authorList>
    </citation>
    <scope>NUCLEOTIDE SEQUENCE [LARGE SCALE GENOMIC DNA]</scope>
    <source>
        <strain evidence="2 3">DSM 1084</strain>
    </source>
</reference>
<evidence type="ECO:0000256" key="1">
    <source>
        <dbReference type="SAM" id="Phobius"/>
    </source>
</evidence>
<keyword evidence="3" id="KW-1185">Reference proteome</keyword>
<protein>
    <submittedName>
        <fullName evidence="2">Uncharacterized protein</fullName>
    </submittedName>
</protein>
<dbReference type="AlphaFoldDB" id="A0A4V1AC56"/>
<name>A0A4V1AC56_HYDPS</name>
<gene>
    <name evidence="2" type="ORF">HPF_21590</name>
</gene>